<evidence type="ECO:0000259" key="3">
    <source>
        <dbReference type="SMART" id="SM00858"/>
    </source>
</evidence>
<dbReference type="Pfam" id="PF08666">
    <property type="entry name" value="SAF"/>
    <property type="match status" value="1"/>
</dbReference>
<dbReference type="Pfam" id="PF16976">
    <property type="entry name" value="RcpC"/>
    <property type="match status" value="1"/>
</dbReference>
<keyword evidence="2" id="KW-1133">Transmembrane helix</keyword>
<sequence length="314" mass="33011">MAFQKPKINTNWLLLGIAIALGIGAVVVSNHLIKRRMAQLEEEAHNGRKTESVVVAKRDMARGESITADAMAVREVPVEFLHADAIRPNQFGALERQRLAVPMKRGDVLLPVHSEGNGGQVFSATLKKGMRALTFEVDAVNSISGMLRPGDRIDLIYSAKPVDSSAGAKEDVTAPLLSNVAVLATDQHLSKRDDESGKDRSFSTITLEVSPFDADRIIVAKSSGRLTAVLRHPEDEVPNGTRALTASNIGSHGDGKTSVGPSIEYIVGGGGGGVAQPQFQLERFAAAMPFQAGRGGAARAAGGDPAGAAAQGVH</sequence>
<feature type="domain" description="SAF" evidence="3">
    <location>
        <begin position="51"/>
        <end position="115"/>
    </location>
</feature>
<evidence type="ECO:0000313" key="4">
    <source>
        <dbReference type="EMBL" id="GAA0743775.1"/>
    </source>
</evidence>
<evidence type="ECO:0000313" key="5">
    <source>
        <dbReference type="Proteomes" id="UP001500279"/>
    </source>
</evidence>
<feature type="transmembrane region" description="Helical" evidence="2">
    <location>
        <begin position="12"/>
        <end position="33"/>
    </location>
</feature>
<comment type="caution">
    <text evidence="4">The sequence shown here is derived from an EMBL/GenBank/DDBJ whole genome shotgun (WGS) entry which is preliminary data.</text>
</comment>
<dbReference type="InterPro" id="IPR031571">
    <property type="entry name" value="RcpC_dom"/>
</dbReference>
<gene>
    <name evidence="4" type="ORF">GCM10009107_08620</name>
</gene>
<evidence type="ECO:0000256" key="2">
    <source>
        <dbReference type="SAM" id="Phobius"/>
    </source>
</evidence>
<dbReference type="SMART" id="SM00858">
    <property type="entry name" value="SAF"/>
    <property type="match status" value="1"/>
</dbReference>
<feature type="region of interest" description="Disordered" evidence="1">
    <location>
        <begin position="295"/>
        <end position="314"/>
    </location>
</feature>
<name>A0ABP3V1E5_9BURK</name>
<dbReference type="RefSeq" id="WP_141285111.1">
    <property type="nucleotide sequence ID" value="NZ_BAAAEW010000004.1"/>
</dbReference>
<dbReference type="CDD" id="cd11614">
    <property type="entry name" value="SAF_CpaB_FlgA_like"/>
    <property type="match status" value="1"/>
</dbReference>
<protein>
    <recommendedName>
        <fullName evidence="3">SAF domain-containing protein</fullName>
    </recommendedName>
</protein>
<keyword evidence="2" id="KW-0472">Membrane</keyword>
<dbReference type="Proteomes" id="UP001500279">
    <property type="component" value="Unassembled WGS sequence"/>
</dbReference>
<reference evidence="5" key="1">
    <citation type="journal article" date="2019" name="Int. J. Syst. Evol. Microbiol.">
        <title>The Global Catalogue of Microorganisms (GCM) 10K type strain sequencing project: providing services to taxonomists for standard genome sequencing and annotation.</title>
        <authorList>
            <consortium name="The Broad Institute Genomics Platform"/>
            <consortium name="The Broad Institute Genome Sequencing Center for Infectious Disease"/>
            <person name="Wu L."/>
            <person name="Ma J."/>
        </authorList>
    </citation>
    <scope>NUCLEOTIDE SEQUENCE [LARGE SCALE GENOMIC DNA]</scope>
    <source>
        <strain evidence="5">JCM 15503</strain>
    </source>
</reference>
<feature type="compositionally biased region" description="Low complexity" evidence="1">
    <location>
        <begin position="297"/>
        <end position="314"/>
    </location>
</feature>
<dbReference type="InterPro" id="IPR013974">
    <property type="entry name" value="SAF"/>
</dbReference>
<keyword evidence="5" id="KW-1185">Reference proteome</keyword>
<proteinExistence type="predicted"/>
<dbReference type="EMBL" id="BAAAEW010000004">
    <property type="protein sequence ID" value="GAA0743775.1"/>
    <property type="molecule type" value="Genomic_DNA"/>
</dbReference>
<dbReference type="NCBIfam" id="TIGR03177">
    <property type="entry name" value="pilus_cpaB"/>
    <property type="match status" value="1"/>
</dbReference>
<evidence type="ECO:0000256" key="1">
    <source>
        <dbReference type="SAM" id="MobiDB-lite"/>
    </source>
</evidence>
<keyword evidence="2" id="KW-0812">Transmembrane</keyword>
<organism evidence="4 5">
    <name type="scientific">Ideonella azotifigens</name>
    <dbReference type="NCBI Taxonomy" id="513160"/>
    <lineage>
        <taxon>Bacteria</taxon>
        <taxon>Pseudomonadati</taxon>
        <taxon>Pseudomonadota</taxon>
        <taxon>Betaproteobacteria</taxon>
        <taxon>Burkholderiales</taxon>
        <taxon>Sphaerotilaceae</taxon>
        <taxon>Ideonella</taxon>
    </lineage>
</organism>
<dbReference type="InterPro" id="IPR017592">
    <property type="entry name" value="Pilus_assmbl_Flp-typ_CpaB"/>
</dbReference>
<feature type="region of interest" description="Disordered" evidence="1">
    <location>
        <begin position="237"/>
        <end position="256"/>
    </location>
</feature>
<accession>A0ABP3V1E5</accession>